<accession>A0A316EFQ4</accession>
<dbReference type="EMBL" id="QGGQ01000010">
    <property type="protein sequence ID" value="PWK21760.1"/>
    <property type="molecule type" value="Genomic_DNA"/>
</dbReference>
<dbReference type="AlphaFoldDB" id="A0A316EFQ4"/>
<gene>
    <name evidence="1" type="primary">pxpA</name>
    <name evidence="1" type="ORF">HZY62_15820</name>
    <name evidence="2" type="ORF">LX92_03540</name>
</gene>
<dbReference type="EC" id="3.5.2.9" evidence="1"/>
<dbReference type="EMBL" id="JACWLN010000008">
    <property type="protein sequence ID" value="MBD1262070.1"/>
    <property type="molecule type" value="Genomic_DNA"/>
</dbReference>
<organism evidence="2 3">
    <name type="scientific">Maribacter polysiphoniae</name>
    <dbReference type="NCBI Taxonomy" id="429344"/>
    <lineage>
        <taxon>Bacteria</taxon>
        <taxon>Pseudomonadati</taxon>
        <taxon>Bacteroidota</taxon>
        <taxon>Flavobacteriia</taxon>
        <taxon>Flavobacteriales</taxon>
        <taxon>Flavobacteriaceae</taxon>
        <taxon>Maribacter</taxon>
    </lineage>
</organism>
<dbReference type="GO" id="GO:0017168">
    <property type="term" value="F:5-oxoprolinase (ATP-hydrolyzing) activity"/>
    <property type="evidence" value="ECO:0007669"/>
    <property type="project" value="UniProtKB-EC"/>
</dbReference>
<dbReference type="SUPFAM" id="SSF88713">
    <property type="entry name" value="Glycoside hydrolase/deacetylase"/>
    <property type="match status" value="1"/>
</dbReference>
<name>A0A316EFQ4_9FLAO</name>
<dbReference type="PANTHER" id="PTHR30292:SF0">
    <property type="entry name" value="5-OXOPROLINASE SUBUNIT A"/>
    <property type="match status" value="1"/>
</dbReference>
<dbReference type="GO" id="GO:0005975">
    <property type="term" value="P:carbohydrate metabolic process"/>
    <property type="evidence" value="ECO:0007669"/>
    <property type="project" value="InterPro"/>
</dbReference>
<dbReference type="InterPro" id="IPR005501">
    <property type="entry name" value="LamB/YcsF/PxpA-like"/>
</dbReference>
<reference evidence="2 3" key="1">
    <citation type="submission" date="2018-05" db="EMBL/GenBank/DDBJ databases">
        <title>Genomic Encyclopedia of Archaeal and Bacterial Type Strains, Phase II (KMG-II): from individual species to whole genera.</title>
        <authorList>
            <person name="Goeker M."/>
        </authorList>
    </citation>
    <scope>NUCLEOTIDE SEQUENCE [LARGE SCALE GENOMIC DNA]</scope>
    <source>
        <strain evidence="2 3">DSM 23514</strain>
    </source>
</reference>
<protein>
    <submittedName>
        <fullName evidence="1">5-oxoprolinase subunit PxpA</fullName>
        <ecNumber evidence="1">3.5.2.9</ecNumber>
    </submittedName>
    <submittedName>
        <fullName evidence="2">UPF0271 protein</fullName>
    </submittedName>
</protein>
<keyword evidence="1" id="KW-0378">Hydrolase</keyword>
<comment type="caution">
    <text evidence="2">The sequence shown here is derived from an EMBL/GenBank/DDBJ whole genome shotgun (WGS) entry which is preliminary data.</text>
</comment>
<dbReference type="NCBIfam" id="NF003816">
    <property type="entry name" value="PRK05406.1-5"/>
    <property type="match status" value="1"/>
</dbReference>
<dbReference type="CDD" id="cd10801">
    <property type="entry name" value="LamB_YcsF_like_1"/>
    <property type="match status" value="1"/>
</dbReference>
<dbReference type="PANTHER" id="PTHR30292">
    <property type="entry name" value="UNCHARACTERIZED PROTEIN YBGL-RELATED"/>
    <property type="match status" value="1"/>
</dbReference>
<keyword evidence="4" id="KW-1185">Reference proteome</keyword>
<dbReference type="Proteomes" id="UP000245667">
    <property type="component" value="Unassembled WGS sequence"/>
</dbReference>
<evidence type="ECO:0000313" key="2">
    <source>
        <dbReference type="EMBL" id="PWK21760.1"/>
    </source>
</evidence>
<sequence>MKKIIIDINCDVGEGIGNEADILPLISSCNIACGGHTGDAESMARTVALAKKHRVLVGAHPSYPDRGNFGRTTMVIEDDLLKKDIQRQISDLTTILNREQVPLNHIKAHGALYNDLAKNPALADLFLSVIEPYKPSAVLYVPPDSIIALKAKEQGFSIKFEAFADRNYNDDLSLVSRSLPSAVIREPKAVLDHLVAMVEKEKVITINGVERVLHADTYCLHGDTPNAFQILMYLSQELPKQQIYIKK</sequence>
<evidence type="ECO:0000313" key="4">
    <source>
        <dbReference type="Proteomes" id="UP000651837"/>
    </source>
</evidence>
<dbReference type="Gene3D" id="3.20.20.370">
    <property type="entry name" value="Glycoside hydrolase/deacetylase"/>
    <property type="match status" value="1"/>
</dbReference>
<evidence type="ECO:0000313" key="1">
    <source>
        <dbReference type="EMBL" id="MBD1262070.1"/>
    </source>
</evidence>
<dbReference type="OrthoDB" id="9773478at2"/>
<dbReference type="NCBIfam" id="NF003814">
    <property type="entry name" value="PRK05406.1-3"/>
    <property type="match status" value="1"/>
</dbReference>
<reference evidence="1 4" key="2">
    <citation type="submission" date="2020-07" db="EMBL/GenBank/DDBJ databases">
        <title>The draft genome sequence of Maribacter polysiphoniae KCTC 22021.</title>
        <authorList>
            <person name="Mu L."/>
        </authorList>
    </citation>
    <scope>NUCLEOTIDE SEQUENCE [LARGE SCALE GENOMIC DNA]</scope>
    <source>
        <strain evidence="1 4">KCTC 22021</strain>
    </source>
</reference>
<evidence type="ECO:0000313" key="3">
    <source>
        <dbReference type="Proteomes" id="UP000245667"/>
    </source>
</evidence>
<dbReference type="Pfam" id="PF03746">
    <property type="entry name" value="LamB_YcsF"/>
    <property type="match status" value="1"/>
</dbReference>
<dbReference type="RefSeq" id="WP_109653421.1">
    <property type="nucleotide sequence ID" value="NZ_JACWLN010000008.1"/>
</dbReference>
<dbReference type="InterPro" id="IPR011330">
    <property type="entry name" value="Glyco_hydro/deAcase_b/a-brl"/>
</dbReference>
<proteinExistence type="predicted"/>
<dbReference type="Proteomes" id="UP000651837">
    <property type="component" value="Unassembled WGS sequence"/>
</dbReference>